<accession>D5USB2</accession>
<dbReference type="eggNOG" id="COG1403">
    <property type="taxonomic scope" value="Bacteria"/>
</dbReference>
<dbReference type="GO" id="GO:0008270">
    <property type="term" value="F:zinc ion binding"/>
    <property type="evidence" value="ECO:0007669"/>
    <property type="project" value="InterPro"/>
</dbReference>
<dbReference type="KEGG" id="tpr:Tpau_0538"/>
<gene>
    <name evidence="4" type="ordered locus">Tpau_0538</name>
</gene>
<evidence type="ECO:0000313" key="5">
    <source>
        <dbReference type="Proteomes" id="UP000001213"/>
    </source>
</evidence>
<dbReference type="Proteomes" id="UP000001213">
    <property type="component" value="Chromosome"/>
</dbReference>
<name>D5USB2_TSUPD</name>
<dbReference type="CDD" id="cd00085">
    <property type="entry name" value="HNHc"/>
    <property type="match status" value="1"/>
</dbReference>
<dbReference type="EMBL" id="CP001966">
    <property type="protein sequence ID" value="ADG77179.1"/>
    <property type="molecule type" value="Genomic_DNA"/>
</dbReference>
<comment type="similarity">
    <text evidence="1">Belongs to the Rv1128c/1148c/1588c/1702c/1945/3466 family.</text>
</comment>
<dbReference type="Pfam" id="PF02720">
    <property type="entry name" value="DUF222"/>
    <property type="match status" value="1"/>
</dbReference>
<dbReference type="GO" id="GO:0004519">
    <property type="term" value="F:endonuclease activity"/>
    <property type="evidence" value="ECO:0007669"/>
    <property type="project" value="InterPro"/>
</dbReference>
<feature type="region of interest" description="Disordered" evidence="2">
    <location>
        <begin position="372"/>
        <end position="404"/>
    </location>
</feature>
<reference evidence="4 5" key="2">
    <citation type="journal article" date="2011" name="Stand. Genomic Sci.">
        <title>Complete genome sequence of Tsukamurella paurometabola type strain (no. 33).</title>
        <authorList>
            <person name="Munk A.C."/>
            <person name="Lapidus A."/>
            <person name="Lucas S."/>
            <person name="Nolan M."/>
            <person name="Tice H."/>
            <person name="Cheng J.F."/>
            <person name="Del Rio T.G."/>
            <person name="Goodwin L."/>
            <person name="Pitluck S."/>
            <person name="Liolios K."/>
            <person name="Huntemann M."/>
            <person name="Ivanova N."/>
            <person name="Mavromatis K."/>
            <person name="Mikhailova N."/>
            <person name="Pati A."/>
            <person name="Chen A."/>
            <person name="Palaniappan K."/>
            <person name="Tapia R."/>
            <person name="Han C."/>
            <person name="Land M."/>
            <person name="Hauser L."/>
            <person name="Chang Y.J."/>
            <person name="Jeffries C.D."/>
            <person name="Brettin T."/>
            <person name="Yasawong M."/>
            <person name="Brambilla E.M."/>
            <person name="Rohde M."/>
            <person name="Sikorski J."/>
            <person name="Goker M."/>
            <person name="Detter J.C."/>
            <person name="Woyke T."/>
            <person name="Bristow J."/>
            <person name="Eisen J.A."/>
            <person name="Markowitz V."/>
            <person name="Hugenholtz P."/>
            <person name="Kyrpides N.C."/>
            <person name="Klenk H.P."/>
        </authorList>
    </citation>
    <scope>NUCLEOTIDE SEQUENCE [LARGE SCALE GENOMIC DNA]</scope>
    <source>
        <strain evidence="5">ATCC 8368 / DSM 20162 / CCUG 35730 / CIP 100753 / JCM 10117 / KCTC 9821 / NBRC 16120 / NCIMB 702349 / NCTC 13040</strain>
    </source>
</reference>
<dbReference type="InterPro" id="IPR003870">
    <property type="entry name" value="DUF222"/>
</dbReference>
<dbReference type="Gene3D" id="1.10.30.50">
    <property type="match status" value="1"/>
</dbReference>
<organism evidence="4 5">
    <name type="scientific">Tsukamurella paurometabola (strain ATCC 8368 / DSM 20162 / CCUG 35730 / CIP 100753 / JCM 10117 / KCTC 9821 / NBRC 16120 / NCIMB 702349 / NCTC 13040)</name>
    <name type="common">Corynebacterium paurometabolum</name>
    <dbReference type="NCBI Taxonomy" id="521096"/>
    <lineage>
        <taxon>Bacteria</taxon>
        <taxon>Bacillati</taxon>
        <taxon>Actinomycetota</taxon>
        <taxon>Actinomycetes</taxon>
        <taxon>Mycobacteriales</taxon>
        <taxon>Tsukamurellaceae</taxon>
        <taxon>Tsukamurella</taxon>
    </lineage>
</organism>
<sequence>MEVEDVSSSAAGGEVIAGLGELERLRARVVFNQYRLIVELLRTRVCERIAAGVAQERWEAGVASEVALALRVSPHRATAMLSRAKTLERDLPATLSRLRDGDISPEAVEVIVAGVSHLEPRLKGEADTVLCGEGFAASGLGLKRLQDRVKEVSYQLDAQATVDRAALAAKDRRVTIRPAPDCMARVSILLPVAQAVGLYAAVKTAADSVFGTPGESRSRGQIMADTAFARITGRDAADGVPVTVNLTMPATVLLGEESGIAHLTGGGTLPAEIARHLVGRASEKAIGWVKRLYVQPDSGAVVGLDSRSRLFPAGLAELIAARDRYCRTPYCDAPIAHTDHITAHAHGGATSLHNGQGLCAACNYAKEAAGWSSRTVDDPSGRHTVETRTPTGHLHRSTAPPHAA</sequence>
<keyword evidence="5" id="KW-1185">Reference proteome</keyword>
<evidence type="ECO:0000313" key="4">
    <source>
        <dbReference type="EMBL" id="ADG77179.1"/>
    </source>
</evidence>
<protein>
    <submittedName>
        <fullName evidence="4">HNH nuclease</fullName>
    </submittedName>
</protein>
<dbReference type="GO" id="GO:0003676">
    <property type="term" value="F:nucleic acid binding"/>
    <property type="evidence" value="ECO:0007669"/>
    <property type="project" value="InterPro"/>
</dbReference>
<reference evidence="5" key="1">
    <citation type="submission" date="2010-03" db="EMBL/GenBank/DDBJ databases">
        <title>The complete chromosome of Tsukamurella paurometabola DSM 20162.</title>
        <authorList>
            <consortium name="US DOE Joint Genome Institute (JGI-PGF)"/>
            <person name="Lucas S."/>
            <person name="Copeland A."/>
            <person name="Lapidus A."/>
            <person name="Glavina del Rio T."/>
            <person name="Dalin E."/>
            <person name="Tice H."/>
            <person name="Bruce D."/>
            <person name="Goodwin L."/>
            <person name="Pitluck S."/>
            <person name="Kyrpides N."/>
            <person name="Mavromatis K."/>
            <person name="Ivanova N."/>
            <person name="Mikhailova N."/>
            <person name="Munk A.C."/>
            <person name="Brettin T."/>
            <person name="Detter J.C."/>
            <person name="Tapia R."/>
            <person name="Han C."/>
            <person name="Larimer F."/>
            <person name="Land M."/>
            <person name="Hauser L."/>
            <person name="Markowitz V."/>
            <person name="Cheng J.-F."/>
            <person name="Hugenholtz P."/>
            <person name="Woyke T."/>
            <person name="Wu D."/>
            <person name="Jando M."/>
            <person name="Brambilla E."/>
            <person name="Klenk H.-P."/>
            <person name="Eisen J.A."/>
        </authorList>
    </citation>
    <scope>NUCLEOTIDE SEQUENCE [LARGE SCALE GENOMIC DNA]</scope>
    <source>
        <strain evidence="5">ATCC 8368 / DSM 20162 / CCUG 35730 / CIP 100753 / JCM 10117 / KCTC 9821 / NBRC 16120 / NCIMB 702349 / NCTC 13040</strain>
    </source>
</reference>
<dbReference type="InterPro" id="IPR003615">
    <property type="entry name" value="HNH_nuc"/>
</dbReference>
<evidence type="ECO:0000259" key="3">
    <source>
        <dbReference type="SMART" id="SM00507"/>
    </source>
</evidence>
<evidence type="ECO:0000256" key="2">
    <source>
        <dbReference type="SAM" id="MobiDB-lite"/>
    </source>
</evidence>
<evidence type="ECO:0000256" key="1">
    <source>
        <dbReference type="ARBA" id="ARBA00023450"/>
    </source>
</evidence>
<dbReference type="HOGENOM" id="CLU_021786_0_1_11"/>
<dbReference type="Pfam" id="PF01844">
    <property type="entry name" value="HNH"/>
    <property type="match status" value="1"/>
</dbReference>
<dbReference type="InterPro" id="IPR002711">
    <property type="entry name" value="HNH"/>
</dbReference>
<dbReference type="SMART" id="SM00507">
    <property type="entry name" value="HNHc"/>
    <property type="match status" value="1"/>
</dbReference>
<dbReference type="RefSeq" id="WP_013125221.1">
    <property type="nucleotide sequence ID" value="NC_014158.1"/>
</dbReference>
<dbReference type="STRING" id="521096.Tpau_0538"/>
<proteinExistence type="inferred from homology"/>
<feature type="compositionally biased region" description="Basic and acidic residues" evidence="2">
    <location>
        <begin position="375"/>
        <end position="386"/>
    </location>
</feature>
<feature type="domain" description="HNH nuclease" evidence="3">
    <location>
        <begin position="314"/>
        <end position="364"/>
    </location>
</feature>
<dbReference type="AlphaFoldDB" id="D5USB2"/>